<proteinExistence type="inferred from homology"/>
<gene>
    <name evidence="2" type="ORF">ABE65_014505</name>
</gene>
<protein>
    <submittedName>
        <fullName evidence="2">Late competence protein ComER</fullName>
    </submittedName>
</protein>
<dbReference type="STRING" id="1221500.ABE65_014505"/>
<dbReference type="InterPro" id="IPR000304">
    <property type="entry name" value="Pyrroline-COOH_reductase"/>
</dbReference>
<sequence>MKVGIIGTGNMGSVLASSFIESSAIQPSRLMVTNRTLSKAERLQNAYPKLKVGNTPEEVFRFAEIVFICVKPHEFYSLLSSNKNSISKHQLLVSITSPISCEQLEDLLDCNIARAIPSINNRALAGSSLVSFGKRCHPDYKEKLLSLMSSISTPLVIDENITRISSDIASCGPAFMGYVLQCFINSAVDQTDITKAQATQLASDMIIGMGKLLEKDIYTLPTLIQKVCVKGGITGEGIKILSNEVDEVFDHVIKRTHEKYHEECDKVSQQFEVKEELK</sequence>
<dbReference type="OrthoDB" id="9805754at2"/>
<dbReference type="Pfam" id="PF03807">
    <property type="entry name" value="F420_oxidored"/>
    <property type="match status" value="1"/>
</dbReference>
<dbReference type="PANTHER" id="PTHR11645">
    <property type="entry name" value="PYRROLINE-5-CARBOXYLATE REDUCTASE"/>
    <property type="match status" value="1"/>
</dbReference>
<dbReference type="InterPro" id="IPR029036">
    <property type="entry name" value="P5CR_dimer"/>
</dbReference>
<dbReference type="RefSeq" id="WP_066396329.1">
    <property type="nucleotide sequence ID" value="NZ_CP015378.1"/>
</dbReference>
<dbReference type="SUPFAM" id="SSF51735">
    <property type="entry name" value="NAD(P)-binding Rossmann-fold domains"/>
    <property type="match status" value="1"/>
</dbReference>
<dbReference type="NCBIfam" id="NF005814">
    <property type="entry name" value="PRK07680.1"/>
    <property type="match status" value="1"/>
</dbReference>
<organism evidence="2 3">
    <name type="scientific">Fictibacillus phosphorivorans</name>
    <dbReference type="NCBI Taxonomy" id="1221500"/>
    <lineage>
        <taxon>Bacteria</taxon>
        <taxon>Bacillati</taxon>
        <taxon>Bacillota</taxon>
        <taxon>Bacilli</taxon>
        <taxon>Bacillales</taxon>
        <taxon>Fictibacillaceae</taxon>
        <taxon>Fictibacillus</taxon>
    </lineage>
</organism>
<evidence type="ECO:0000313" key="2">
    <source>
        <dbReference type="EMBL" id="ANC77940.1"/>
    </source>
</evidence>
<dbReference type="GO" id="GO:0004735">
    <property type="term" value="F:pyrroline-5-carboxylate reductase activity"/>
    <property type="evidence" value="ECO:0007669"/>
    <property type="project" value="InterPro"/>
</dbReference>
<dbReference type="PIRSF" id="PIRSF000193">
    <property type="entry name" value="Pyrrol-5-carb_rd"/>
    <property type="match status" value="1"/>
</dbReference>
<dbReference type="InterPro" id="IPR028939">
    <property type="entry name" value="P5C_Rdtase_cat_N"/>
</dbReference>
<dbReference type="AlphaFoldDB" id="A0A160IPM1"/>
<dbReference type="PANTHER" id="PTHR11645:SF51">
    <property type="entry name" value="COME OPERON PROTEIN 4"/>
    <property type="match status" value="1"/>
</dbReference>
<dbReference type="SUPFAM" id="SSF48179">
    <property type="entry name" value="6-phosphogluconate dehydrogenase C-terminal domain-like"/>
    <property type="match status" value="1"/>
</dbReference>
<keyword evidence="3" id="KW-1185">Reference proteome</keyword>
<reference evidence="2 3" key="1">
    <citation type="submission" date="2016-04" db="EMBL/GenBank/DDBJ databases">
        <title>Complete genome sequence of Fictibacillus phosphorivorans G25-29, a strain toxic to nematodes.</title>
        <authorList>
            <person name="Zheng Z."/>
        </authorList>
    </citation>
    <scope>NUCLEOTIDE SEQUENCE [LARGE SCALE GENOMIC DNA]</scope>
    <source>
        <strain evidence="2 3">G25-29</strain>
    </source>
</reference>
<dbReference type="Gene3D" id="3.40.50.720">
    <property type="entry name" value="NAD(P)-binding Rossmann-like Domain"/>
    <property type="match status" value="1"/>
</dbReference>
<comment type="similarity">
    <text evidence="1">Belongs to the pyrroline-5-carboxylate reductase family.</text>
</comment>
<accession>A0A160IPM1</accession>
<dbReference type="Gene3D" id="1.10.3730.10">
    <property type="entry name" value="ProC C-terminal domain-like"/>
    <property type="match status" value="1"/>
</dbReference>
<dbReference type="KEGG" id="fpn:ABE65_014505"/>
<evidence type="ECO:0000313" key="3">
    <source>
        <dbReference type="Proteomes" id="UP000076623"/>
    </source>
</evidence>
<dbReference type="GO" id="GO:0055129">
    <property type="term" value="P:L-proline biosynthetic process"/>
    <property type="evidence" value="ECO:0007669"/>
    <property type="project" value="TreeGrafter"/>
</dbReference>
<dbReference type="InterPro" id="IPR036291">
    <property type="entry name" value="NAD(P)-bd_dom_sf"/>
</dbReference>
<name>A0A160IPM1_9BACL</name>
<evidence type="ECO:0000256" key="1">
    <source>
        <dbReference type="ARBA" id="ARBA00005525"/>
    </source>
</evidence>
<dbReference type="EMBL" id="CP015378">
    <property type="protein sequence ID" value="ANC77940.1"/>
    <property type="molecule type" value="Genomic_DNA"/>
</dbReference>
<dbReference type="Pfam" id="PF14748">
    <property type="entry name" value="P5CR_dimer"/>
    <property type="match status" value="1"/>
</dbReference>
<dbReference type="Proteomes" id="UP000076623">
    <property type="component" value="Chromosome"/>
</dbReference>
<dbReference type="InterPro" id="IPR008927">
    <property type="entry name" value="6-PGluconate_DH-like_C_sf"/>
</dbReference>